<keyword evidence="3" id="KW-0998">Cell outer membrane</keyword>
<dbReference type="InterPro" id="IPR050330">
    <property type="entry name" value="Bact_OuterMem_StrucFunc"/>
</dbReference>
<evidence type="ECO:0000256" key="2">
    <source>
        <dbReference type="ARBA" id="ARBA00023136"/>
    </source>
</evidence>
<dbReference type="PANTHER" id="PTHR30329">
    <property type="entry name" value="STATOR ELEMENT OF FLAGELLAR MOTOR COMPLEX"/>
    <property type="match status" value="1"/>
</dbReference>
<accession>A0A0G9K4W0</accession>
<gene>
    <name evidence="6" type="ORF">AA20_03130</name>
</gene>
<evidence type="ECO:0000259" key="5">
    <source>
        <dbReference type="PROSITE" id="PS51123"/>
    </source>
</evidence>
<feature type="domain" description="OmpA-like" evidence="5">
    <location>
        <begin position="59"/>
        <end position="174"/>
    </location>
</feature>
<dbReference type="InterPro" id="IPR036737">
    <property type="entry name" value="OmpA-like_sf"/>
</dbReference>
<evidence type="ECO:0000313" key="7">
    <source>
        <dbReference type="Proteomes" id="UP000035514"/>
    </source>
</evidence>
<dbReference type="PROSITE" id="PS51257">
    <property type="entry name" value="PROKAR_LIPOPROTEIN"/>
    <property type="match status" value="1"/>
</dbReference>
<dbReference type="PANTHER" id="PTHR30329:SF21">
    <property type="entry name" value="LIPOPROTEIN YIAD-RELATED"/>
    <property type="match status" value="1"/>
</dbReference>
<dbReference type="GO" id="GO:0009279">
    <property type="term" value="C:cell outer membrane"/>
    <property type="evidence" value="ECO:0007669"/>
    <property type="project" value="UniProtKB-SubCell"/>
</dbReference>
<comment type="caution">
    <text evidence="6">The sequence shown here is derived from an EMBL/GenBank/DDBJ whole genome shotgun (WGS) entry which is preliminary data.</text>
</comment>
<dbReference type="RefSeq" id="WP_004509821.1">
    <property type="nucleotide sequence ID" value="NZ_JAIQ01000065.1"/>
</dbReference>
<reference evidence="6 7" key="1">
    <citation type="submission" date="2014-01" db="EMBL/GenBank/DDBJ databases">
        <title>Development of a Comparative Genomic Fingerprinting Assay for High Resolution Genotyping of Arcobacter butzleri.</title>
        <authorList>
            <person name="Webb A.L."/>
            <person name="Inglis G.D."/>
            <person name="Kruczkiewicz P."/>
            <person name="Selinger L.B."/>
            <person name="Taboada E.N."/>
        </authorList>
    </citation>
    <scope>NUCLEOTIDE SEQUENCE [LARGE SCALE GENOMIC DNA]</scope>
    <source>
        <strain evidence="6 7">L348</strain>
    </source>
</reference>
<dbReference type="InterPro" id="IPR006665">
    <property type="entry name" value="OmpA-like"/>
</dbReference>
<dbReference type="PROSITE" id="PS51123">
    <property type="entry name" value="OMPA_2"/>
    <property type="match status" value="1"/>
</dbReference>
<dbReference type="PATRIC" id="fig|1447256.3.peg.603"/>
<dbReference type="CDD" id="cd07185">
    <property type="entry name" value="OmpA_C-like"/>
    <property type="match status" value="1"/>
</dbReference>
<keyword evidence="2 4" id="KW-0472">Membrane</keyword>
<evidence type="ECO:0000256" key="4">
    <source>
        <dbReference type="PROSITE-ProRule" id="PRU00473"/>
    </source>
</evidence>
<protein>
    <submittedName>
        <fullName evidence="6">Membrane protein</fullName>
    </submittedName>
</protein>
<proteinExistence type="predicted"/>
<dbReference type="InterPro" id="IPR006664">
    <property type="entry name" value="OMP_bac"/>
</dbReference>
<sequence>MKKLGLYSVLVSALLFTTGCSEKNADVDNVVGANDAASVEAPIQDGTLLEKASNGNYYMINGQRVLIEHVYFGFDKYNLTADNKSKAVSNASKLSAVSSDTTVKVLGNTDEWGSDEYNYALGLKRANAVKDVLVANGVTTNISLVSLGESNPVCTEKTKDCWAQNRRVEHELEK</sequence>
<dbReference type="EMBL" id="JAIQ01000065">
    <property type="protein sequence ID" value="KLE01552.1"/>
    <property type="molecule type" value="Genomic_DNA"/>
</dbReference>
<organism evidence="6 7">
    <name type="scientific">Aliarcobacter butzleri L348</name>
    <dbReference type="NCBI Taxonomy" id="1447256"/>
    <lineage>
        <taxon>Bacteria</taxon>
        <taxon>Pseudomonadati</taxon>
        <taxon>Campylobacterota</taxon>
        <taxon>Epsilonproteobacteria</taxon>
        <taxon>Campylobacterales</taxon>
        <taxon>Arcobacteraceae</taxon>
        <taxon>Aliarcobacter</taxon>
    </lineage>
</organism>
<dbReference type="AlphaFoldDB" id="A0A0G9K4W0"/>
<dbReference type="PRINTS" id="PR01021">
    <property type="entry name" value="OMPADOMAIN"/>
</dbReference>
<evidence type="ECO:0000256" key="3">
    <source>
        <dbReference type="ARBA" id="ARBA00023237"/>
    </source>
</evidence>
<dbReference type="Pfam" id="PF00691">
    <property type="entry name" value="OmpA"/>
    <property type="match status" value="1"/>
</dbReference>
<dbReference type="Gene3D" id="3.30.1330.60">
    <property type="entry name" value="OmpA-like domain"/>
    <property type="match status" value="1"/>
</dbReference>
<comment type="subcellular location">
    <subcellularLocation>
        <location evidence="1">Cell outer membrane</location>
    </subcellularLocation>
</comment>
<name>A0A0G9K4W0_9BACT</name>
<dbReference type="SUPFAM" id="SSF103088">
    <property type="entry name" value="OmpA-like"/>
    <property type="match status" value="1"/>
</dbReference>
<evidence type="ECO:0000313" key="6">
    <source>
        <dbReference type="EMBL" id="KLE01552.1"/>
    </source>
</evidence>
<dbReference type="GeneID" id="24305465"/>
<dbReference type="Proteomes" id="UP000035514">
    <property type="component" value="Unassembled WGS sequence"/>
</dbReference>
<evidence type="ECO:0000256" key="1">
    <source>
        <dbReference type="ARBA" id="ARBA00004442"/>
    </source>
</evidence>